<evidence type="ECO:0000256" key="8">
    <source>
        <dbReference type="ARBA" id="ARBA00031985"/>
    </source>
</evidence>
<dbReference type="InterPro" id="IPR013825">
    <property type="entry name" value="Topo_IA_cen_sub2"/>
</dbReference>
<feature type="domain" description="Toprim" evidence="11">
    <location>
        <begin position="3"/>
        <end position="137"/>
    </location>
</feature>
<evidence type="ECO:0000256" key="7">
    <source>
        <dbReference type="ARBA" id="ARBA00030003"/>
    </source>
</evidence>
<keyword evidence="5" id="KW-0238">DNA-binding</keyword>
<dbReference type="GO" id="GO:0003917">
    <property type="term" value="F:DNA topoisomerase type I (single strand cut, ATP-independent) activity"/>
    <property type="evidence" value="ECO:0007669"/>
    <property type="project" value="UniProtKB-EC"/>
</dbReference>
<evidence type="ECO:0000256" key="6">
    <source>
        <dbReference type="ARBA" id="ARBA00023235"/>
    </source>
</evidence>
<dbReference type="GO" id="GO:0043597">
    <property type="term" value="C:cytoplasmic replication fork"/>
    <property type="evidence" value="ECO:0007669"/>
    <property type="project" value="TreeGrafter"/>
</dbReference>
<dbReference type="AlphaFoldDB" id="W7KR30"/>
<dbReference type="InterPro" id="IPR006171">
    <property type="entry name" value="TOPRIM_dom"/>
</dbReference>
<dbReference type="EMBL" id="APVL01000035">
    <property type="protein sequence ID" value="EWG08603.1"/>
    <property type="molecule type" value="Genomic_DNA"/>
</dbReference>
<dbReference type="InterPro" id="IPR003601">
    <property type="entry name" value="Topo_IA_2"/>
</dbReference>
<dbReference type="InterPro" id="IPR025589">
    <property type="entry name" value="Toprim_C_rpt"/>
</dbReference>
<keyword evidence="4" id="KW-0799">Topoisomerase</keyword>
<dbReference type="Pfam" id="PF13342">
    <property type="entry name" value="Toprim_Crpt"/>
    <property type="match status" value="1"/>
</dbReference>
<dbReference type="eggNOG" id="COG0550">
    <property type="taxonomic scope" value="Bacteria"/>
</dbReference>
<evidence type="ECO:0000256" key="4">
    <source>
        <dbReference type="ARBA" id="ARBA00023029"/>
    </source>
</evidence>
<keyword evidence="6 13" id="KW-0413">Isomerase</keyword>
<dbReference type="CDD" id="cd01028">
    <property type="entry name" value="TOPRIM_TopoIA"/>
    <property type="match status" value="1"/>
</dbReference>
<evidence type="ECO:0000256" key="5">
    <source>
        <dbReference type="ARBA" id="ARBA00023125"/>
    </source>
</evidence>
<dbReference type="InterPro" id="IPR005738">
    <property type="entry name" value="TopoIII"/>
</dbReference>
<dbReference type="PANTHER" id="PTHR11390:SF21">
    <property type="entry name" value="DNA TOPOISOMERASE 3-ALPHA"/>
    <property type="match status" value="1"/>
</dbReference>
<comment type="similarity">
    <text evidence="2">Belongs to the type IA topoisomerase family.</text>
</comment>
<dbReference type="SMART" id="SM00437">
    <property type="entry name" value="TOP1Ac"/>
    <property type="match status" value="1"/>
</dbReference>
<dbReference type="GO" id="GO:0003677">
    <property type="term" value="F:DNA binding"/>
    <property type="evidence" value="ECO:0007669"/>
    <property type="project" value="UniProtKB-KW"/>
</dbReference>
<evidence type="ECO:0000259" key="11">
    <source>
        <dbReference type="PROSITE" id="PS50880"/>
    </source>
</evidence>
<dbReference type="InterPro" id="IPR023406">
    <property type="entry name" value="Topo_IA_AS"/>
</dbReference>
<dbReference type="GO" id="GO:0006281">
    <property type="term" value="P:DNA repair"/>
    <property type="evidence" value="ECO:0007669"/>
    <property type="project" value="TreeGrafter"/>
</dbReference>
<protein>
    <recommendedName>
        <fullName evidence="3">DNA topoisomerase</fullName>
        <ecNumber evidence="3">5.6.2.1</ecNumber>
    </recommendedName>
    <alternativeName>
        <fullName evidence="10">Omega-protein</fullName>
    </alternativeName>
    <alternativeName>
        <fullName evidence="9">Relaxing enzyme</fullName>
    </alternativeName>
    <alternativeName>
        <fullName evidence="7">Swivelase</fullName>
    </alternativeName>
    <alternativeName>
        <fullName evidence="8">Untwisting enzyme</fullName>
    </alternativeName>
</protein>
<evidence type="ECO:0000256" key="9">
    <source>
        <dbReference type="ARBA" id="ARBA00032235"/>
    </source>
</evidence>
<evidence type="ECO:0000313" key="14">
    <source>
        <dbReference type="Proteomes" id="UP000019270"/>
    </source>
</evidence>
<comment type="catalytic activity">
    <reaction evidence="1">
        <text>ATP-independent breakage of single-stranded DNA, followed by passage and rejoining.</text>
        <dbReference type="EC" id="5.6.2.1"/>
    </reaction>
</comment>
<reference evidence="14" key="1">
    <citation type="submission" date="2013-03" db="EMBL/GenBank/DDBJ databases">
        <title>Draft genome sequence of Bacillus firmus DS1.</title>
        <authorList>
            <person name="Peng D."/>
            <person name="Zhu L."/>
            <person name="Sun M."/>
        </authorList>
    </citation>
    <scope>NUCLEOTIDE SEQUENCE [LARGE SCALE GENOMIC DNA]</scope>
    <source>
        <strain evidence="14">DS1</strain>
    </source>
</reference>
<dbReference type="SMART" id="SM00436">
    <property type="entry name" value="TOP1Bc"/>
    <property type="match status" value="1"/>
</dbReference>
<dbReference type="Gene3D" id="3.40.50.140">
    <property type="match status" value="1"/>
</dbReference>
<dbReference type="OrthoDB" id="9803554at2"/>
<dbReference type="Pfam" id="PF01131">
    <property type="entry name" value="Topoisom_bac"/>
    <property type="match status" value="1"/>
</dbReference>
<evidence type="ECO:0000259" key="12">
    <source>
        <dbReference type="PROSITE" id="PS52039"/>
    </source>
</evidence>
<evidence type="ECO:0000256" key="1">
    <source>
        <dbReference type="ARBA" id="ARBA00000213"/>
    </source>
</evidence>
<dbReference type="CDD" id="cd00186">
    <property type="entry name" value="TOP1Ac"/>
    <property type="match status" value="1"/>
</dbReference>
<dbReference type="EC" id="5.6.2.1" evidence="3"/>
<reference evidence="13 14" key="2">
    <citation type="journal article" date="2016" name="Sci. Rep.">
        <title>A novel serine protease, Sep1, from Bacillus firmus DS-1 has nematicidal activity and degrades multiple intestinal-associated nematode proteins.</title>
        <authorList>
            <person name="Geng C."/>
            <person name="Nie X."/>
            <person name="Tang Z."/>
            <person name="Zhang Y."/>
            <person name="Lin J."/>
            <person name="Sun M."/>
            <person name="Peng D."/>
        </authorList>
    </citation>
    <scope>NUCLEOTIDE SEQUENCE [LARGE SCALE GENOMIC DNA]</scope>
    <source>
        <strain evidence="13 14">DS1</strain>
    </source>
</reference>
<proteinExistence type="inferred from homology"/>
<gene>
    <name evidence="13" type="ORF">PBF_23458</name>
</gene>
<dbReference type="PROSITE" id="PS50880">
    <property type="entry name" value="TOPRIM"/>
    <property type="match status" value="1"/>
</dbReference>
<dbReference type="PROSITE" id="PS00396">
    <property type="entry name" value="TOPO_IA_1"/>
    <property type="match status" value="1"/>
</dbReference>
<dbReference type="NCBIfam" id="TIGR01056">
    <property type="entry name" value="topB"/>
    <property type="match status" value="1"/>
</dbReference>
<dbReference type="GO" id="GO:0006310">
    <property type="term" value="P:DNA recombination"/>
    <property type="evidence" value="ECO:0007669"/>
    <property type="project" value="TreeGrafter"/>
</dbReference>
<dbReference type="Gene3D" id="1.10.290.10">
    <property type="entry name" value="Topoisomerase I, domain 4"/>
    <property type="match status" value="1"/>
</dbReference>
<dbReference type="NCBIfam" id="NF005829">
    <property type="entry name" value="PRK07726.1"/>
    <property type="match status" value="1"/>
</dbReference>
<dbReference type="Proteomes" id="UP000019270">
    <property type="component" value="Unassembled WGS sequence"/>
</dbReference>
<dbReference type="PRINTS" id="PR00417">
    <property type="entry name" value="PRTPISMRASEI"/>
</dbReference>
<name>W7KR30_CYTFI</name>
<dbReference type="Gene3D" id="1.10.460.10">
    <property type="entry name" value="Topoisomerase I, domain 2"/>
    <property type="match status" value="1"/>
</dbReference>
<comment type="caution">
    <text evidence="13">The sequence shown here is derived from an EMBL/GenBank/DDBJ whole genome shotgun (WGS) entry which is preliminary data.</text>
</comment>
<dbReference type="Gene3D" id="2.70.20.10">
    <property type="entry name" value="Topoisomerase I, domain 3"/>
    <property type="match status" value="1"/>
</dbReference>
<evidence type="ECO:0000256" key="2">
    <source>
        <dbReference type="ARBA" id="ARBA00009446"/>
    </source>
</evidence>
<dbReference type="PATRIC" id="fig|1307436.3.peg.5000"/>
<dbReference type="InterPro" id="IPR003602">
    <property type="entry name" value="Topo_IA_DNA-bd_dom"/>
</dbReference>
<dbReference type="RefSeq" id="WP_035333217.1">
    <property type="nucleotide sequence ID" value="NZ_APVL01000035.1"/>
</dbReference>
<dbReference type="InterPro" id="IPR023405">
    <property type="entry name" value="Topo_IA_core_domain"/>
</dbReference>
<evidence type="ECO:0000256" key="3">
    <source>
        <dbReference type="ARBA" id="ARBA00012891"/>
    </source>
</evidence>
<dbReference type="InterPro" id="IPR013824">
    <property type="entry name" value="Topo_IA_cen_sub1"/>
</dbReference>
<dbReference type="PROSITE" id="PS52039">
    <property type="entry name" value="TOPO_IA_2"/>
    <property type="match status" value="1"/>
</dbReference>
<dbReference type="InterPro" id="IPR013826">
    <property type="entry name" value="Topo_IA_cen_sub3"/>
</dbReference>
<evidence type="ECO:0000313" key="13">
    <source>
        <dbReference type="EMBL" id="EWG08603.1"/>
    </source>
</evidence>
<dbReference type="InterPro" id="IPR013497">
    <property type="entry name" value="Topo_IA_cen"/>
</dbReference>
<organism evidence="13 14">
    <name type="scientific">Cytobacillus firmus DS1</name>
    <dbReference type="NCBI Taxonomy" id="1307436"/>
    <lineage>
        <taxon>Bacteria</taxon>
        <taxon>Bacillati</taxon>
        <taxon>Bacillota</taxon>
        <taxon>Bacilli</taxon>
        <taxon>Bacillales</taxon>
        <taxon>Bacillaceae</taxon>
        <taxon>Cytobacillus</taxon>
    </lineage>
</organism>
<feature type="domain" description="Topo IA-type catalytic" evidence="12">
    <location>
        <begin position="154"/>
        <end position="594"/>
    </location>
</feature>
<sequence length="703" mass="79830">MTTTLFICEKPDMARNIAAALSKQTTEKKGYIEGDNGHIYTYAIGHLLSLAPPEFYNPELKKWAIETLPIIPEQFKLLPIPGKEGQLKIIDSLIKKADIVVNSCDSAREGEVIANYIFIHLGLKNKPIKRLWTSSLTEDAIRRSYQSMKDGEEYKGLFFSGYARAQADWLIGMNASRIYTLKSNGEKFTIGRVQTPTLAMIYDRCEEHFNFSKIKYFPVKVLFRQNDEEYVRYWEGEKIKDKVQAEKIAAKVKSKPGVVKDFEKKSVKKYALPLFSLSLLTKEANKKYPLGAKEILAIAQSLYEKHKCITYPRTSSSYVTKDDIPVMHQSLKALENSPFENEAKGADPTLVHTGNKRVCNEKGVTDHHAILPTHKIPNNLSQNEQLIYNMIVKRFLSQFYPPALYDKYAILTEVEGEIFKTTVSHLLSAGWKALFLEEKEEQNIDETILKPIQITKEEPVLCIDSEVLEKETSPPPLFTDGTLVDSMKKAGKKVENDELKEVLNASEGVGTEATRADIIKKLIDTEYISYKGKSLLITDKGKFIIETIRETDIKSLTSVEYTAEWEKRLNLIANNQYSPQEFMLNVKKFTKAIINEASKMESLYRKEIQVLGASPVCRVGKIVSGKKSYGCSNWKEVGCEFKIWKKSFNNTISEKQALLLLTKRETGVLSFTSKEKGTKFSAKLILDENNQVKLKFANESKGK</sequence>
<dbReference type="GO" id="GO:0006265">
    <property type="term" value="P:DNA topological change"/>
    <property type="evidence" value="ECO:0007669"/>
    <property type="project" value="InterPro"/>
</dbReference>
<dbReference type="PANTHER" id="PTHR11390">
    <property type="entry name" value="PROKARYOTIC DNA TOPOISOMERASE"/>
    <property type="match status" value="1"/>
</dbReference>
<evidence type="ECO:0000256" key="10">
    <source>
        <dbReference type="ARBA" id="ARBA00032877"/>
    </source>
</evidence>
<dbReference type="SMART" id="SM00493">
    <property type="entry name" value="TOPRIM"/>
    <property type="match status" value="1"/>
</dbReference>
<accession>W7KR30</accession>
<dbReference type="InterPro" id="IPR000380">
    <property type="entry name" value="Topo_IA"/>
</dbReference>
<dbReference type="Pfam" id="PF01751">
    <property type="entry name" value="Toprim"/>
    <property type="match status" value="1"/>
</dbReference>
<dbReference type="SUPFAM" id="SSF56712">
    <property type="entry name" value="Prokaryotic type I DNA topoisomerase"/>
    <property type="match status" value="1"/>
</dbReference>